<dbReference type="AlphaFoldDB" id="A0AAD6ZCX4"/>
<evidence type="ECO:0000313" key="2">
    <source>
        <dbReference type="EMBL" id="KAJ7315814.1"/>
    </source>
</evidence>
<accession>A0AAD6ZCX4</accession>
<evidence type="ECO:0000313" key="3">
    <source>
        <dbReference type="Proteomes" id="UP001218218"/>
    </source>
</evidence>
<feature type="domain" description="DUF6532" evidence="1">
    <location>
        <begin position="5"/>
        <end position="41"/>
    </location>
</feature>
<keyword evidence="3" id="KW-1185">Reference proteome</keyword>
<protein>
    <recommendedName>
        <fullName evidence="1">DUF6532 domain-containing protein</fullName>
    </recommendedName>
</protein>
<dbReference type="Pfam" id="PF20149">
    <property type="entry name" value="DUF6532"/>
    <property type="match status" value="1"/>
</dbReference>
<evidence type="ECO:0000259" key="1">
    <source>
        <dbReference type="Pfam" id="PF20149"/>
    </source>
</evidence>
<proteinExistence type="predicted"/>
<gene>
    <name evidence="2" type="ORF">DFH08DRAFT_971822</name>
</gene>
<sequence>MYPQIFSTIDDYSTGEHKPTDFEGSRVQDVYEVHIMILQKLEAEHPEQYHTMMENIFNVASRGSSFAKGTKAPPTLLQQEALSMLDWSD</sequence>
<organism evidence="2 3">
    <name type="scientific">Mycena albidolilacea</name>
    <dbReference type="NCBI Taxonomy" id="1033008"/>
    <lineage>
        <taxon>Eukaryota</taxon>
        <taxon>Fungi</taxon>
        <taxon>Dikarya</taxon>
        <taxon>Basidiomycota</taxon>
        <taxon>Agaricomycotina</taxon>
        <taxon>Agaricomycetes</taxon>
        <taxon>Agaricomycetidae</taxon>
        <taxon>Agaricales</taxon>
        <taxon>Marasmiineae</taxon>
        <taxon>Mycenaceae</taxon>
        <taxon>Mycena</taxon>
    </lineage>
</organism>
<comment type="caution">
    <text evidence="2">The sequence shown here is derived from an EMBL/GenBank/DDBJ whole genome shotgun (WGS) entry which is preliminary data.</text>
</comment>
<dbReference type="Proteomes" id="UP001218218">
    <property type="component" value="Unassembled WGS sequence"/>
</dbReference>
<reference evidence="2" key="1">
    <citation type="submission" date="2023-03" db="EMBL/GenBank/DDBJ databases">
        <title>Massive genome expansion in bonnet fungi (Mycena s.s.) driven by repeated elements and novel gene families across ecological guilds.</title>
        <authorList>
            <consortium name="Lawrence Berkeley National Laboratory"/>
            <person name="Harder C.B."/>
            <person name="Miyauchi S."/>
            <person name="Viragh M."/>
            <person name="Kuo A."/>
            <person name="Thoen E."/>
            <person name="Andreopoulos B."/>
            <person name="Lu D."/>
            <person name="Skrede I."/>
            <person name="Drula E."/>
            <person name="Henrissat B."/>
            <person name="Morin E."/>
            <person name="Kohler A."/>
            <person name="Barry K."/>
            <person name="LaButti K."/>
            <person name="Morin E."/>
            <person name="Salamov A."/>
            <person name="Lipzen A."/>
            <person name="Mereny Z."/>
            <person name="Hegedus B."/>
            <person name="Baldrian P."/>
            <person name="Stursova M."/>
            <person name="Weitz H."/>
            <person name="Taylor A."/>
            <person name="Grigoriev I.V."/>
            <person name="Nagy L.G."/>
            <person name="Martin F."/>
            <person name="Kauserud H."/>
        </authorList>
    </citation>
    <scope>NUCLEOTIDE SEQUENCE</scope>
    <source>
        <strain evidence="2">CBHHK002</strain>
    </source>
</reference>
<dbReference type="EMBL" id="JARIHO010000060">
    <property type="protein sequence ID" value="KAJ7315814.1"/>
    <property type="molecule type" value="Genomic_DNA"/>
</dbReference>
<name>A0AAD6ZCX4_9AGAR</name>
<dbReference type="InterPro" id="IPR045341">
    <property type="entry name" value="DUF6532"/>
</dbReference>